<feature type="domain" description="ABC transporter" evidence="8">
    <location>
        <begin position="7"/>
        <end position="257"/>
    </location>
</feature>
<keyword evidence="6" id="KW-0067">ATP-binding</keyword>
<name>A0A101FGI3_9THEO</name>
<dbReference type="Gene3D" id="3.40.50.300">
    <property type="entry name" value="P-loop containing nucleotide triphosphate hydrolases"/>
    <property type="match status" value="1"/>
</dbReference>
<dbReference type="NCBIfam" id="TIGR01727">
    <property type="entry name" value="oligo_HPY"/>
    <property type="match status" value="1"/>
</dbReference>
<dbReference type="Proteomes" id="UP000053326">
    <property type="component" value="Unassembled WGS sequence"/>
</dbReference>
<dbReference type="FunFam" id="3.40.50.300:FF:000016">
    <property type="entry name" value="Oligopeptide ABC transporter ATP-binding component"/>
    <property type="match status" value="1"/>
</dbReference>
<protein>
    <submittedName>
        <fullName evidence="9">Oligopeptide/dipeptide ABC transporter, ATPase subunit</fullName>
    </submittedName>
</protein>
<evidence type="ECO:0000256" key="3">
    <source>
        <dbReference type="ARBA" id="ARBA00022448"/>
    </source>
</evidence>
<organism evidence="9 10">
    <name type="scientific">Thermacetogenium phaeum</name>
    <dbReference type="NCBI Taxonomy" id="85874"/>
    <lineage>
        <taxon>Bacteria</taxon>
        <taxon>Bacillati</taxon>
        <taxon>Bacillota</taxon>
        <taxon>Clostridia</taxon>
        <taxon>Thermoanaerobacterales</taxon>
        <taxon>Thermoanaerobacteraceae</taxon>
        <taxon>Thermacetogenium</taxon>
    </lineage>
</organism>
<proteinExistence type="inferred from homology"/>
<dbReference type="Pfam" id="PF00005">
    <property type="entry name" value="ABC_tran"/>
    <property type="match status" value="1"/>
</dbReference>
<keyword evidence="7" id="KW-0472">Membrane</keyword>
<evidence type="ECO:0000256" key="4">
    <source>
        <dbReference type="ARBA" id="ARBA00022475"/>
    </source>
</evidence>
<keyword evidence="4" id="KW-1003">Cell membrane</keyword>
<dbReference type="Pfam" id="PF08352">
    <property type="entry name" value="oligo_HPY"/>
    <property type="match status" value="1"/>
</dbReference>
<dbReference type="InterPro" id="IPR013563">
    <property type="entry name" value="Oligopep_ABC_C"/>
</dbReference>
<evidence type="ECO:0000256" key="2">
    <source>
        <dbReference type="ARBA" id="ARBA00005417"/>
    </source>
</evidence>
<comment type="caution">
    <text evidence="9">The sequence shown here is derived from an EMBL/GenBank/DDBJ whole genome shotgun (WGS) entry which is preliminary data.</text>
</comment>
<dbReference type="CDD" id="cd03257">
    <property type="entry name" value="ABC_NikE_OppD_transporters"/>
    <property type="match status" value="1"/>
</dbReference>
<dbReference type="GO" id="GO:0005886">
    <property type="term" value="C:plasma membrane"/>
    <property type="evidence" value="ECO:0007669"/>
    <property type="project" value="UniProtKB-SubCell"/>
</dbReference>
<dbReference type="EMBL" id="LGFO01000069">
    <property type="protein sequence ID" value="KUK36599.1"/>
    <property type="molecule type" value="Genomic_DNA"/>
</dbReference>
<comment type="similarity">
    <text evidence="2">Belongs to the ABC transporter superfamily.</text>
</comment>
<evidence type="ECO:0000256" key="1">
    <source>
        <dbReference type="ARBA" id="ARBA00004202"/>
    </source>
</evidence>
<dbReference type="AlphaFoldDB" id="A0A101FGI3"/>
<dbReference type="InterPro" id="IPR027417">
    <property type="entry name" value="P-loop_NTPase"/>
</dbReference>
<dbReference type="PANTHER" id="PTHR43297">
    <property type="entry name" value="OLIGOPEPTIDE TRANSPORT ATP-BINDING PROTEIN APPD"/>
    <property type="match status" value="1"/>
</dbReference>
<dbReference type="GO" id="GO:0015833">
    <property type="term" value="P:peptide transport"/>
    <property type="evidence" value="ECO:0007669"/>
    <property type="project" value="InterPro"/>
</dbReference>
<evidence type="ECO:0000256" key="6">
    <source>
        <dbReference type="ARBA" id="ARBA00022840"/>
    </source>
</evidence>
<gene>
    <name evidence="9" type="ORF">XD66_0694</name>
</gene>
<dbReference type="SMART" id="SM00382">
    <property type="entry name" value="AAA"/>
    <property type="match status" value="1"/>
</dbReference>
<evidence type="ECO:0000313" key="10">
    <source>
        <dbReference type="Proteomes" id="UP000053326"/>
    </source>
</evidence>
<dbReference type="InterPro" id="IPR050388">
    <property type="entry name" value="ABC_Ni/Peptide_Import"/>
</dbReference>
<dbReference type="InterPro" id="IPR017871">
    <property type="entry name" value="ABC_transporter-like_CS"/>
</dbReference>
<dbReference type="GO" id="GO:0016887">
    <property type="term" value="F:ATP hydrolysis activity"/>
    <property type="evidence" value="ECO:0007669"/>
    <property type="project" value="InterPro"/>
</dbReference>
<dbReference type="InterPro" id="IPR003439">
    <property type="entry name" value="ABC_transporter-like_ATP-bd"/>
</dbReference>
<evidence type="ECO:0000259" key="8">
    <source>
        <dbReference type="PROSITE" id="PS50893"/>
    </source>
</evidence>
<evidence type="ECO:0000256" key="5">
    <source>
        <dbReference type="ARBA" id="ARBA00022741"/>
    </source>
</evidence>
<dbReference type="PROSITE" id="PS50893">
    <property type="entry name" value="ABC_TRANSPORTER_2"/>
    <property type="match status" value="1"/>
</dbReference>
<evidence type="ECO:0000256" key="7">
    <source>
        <dbReference type="ARBA" id="ARBA00023136"/>
    </source>
</evidence>
<dbReference type="PATRIC" id="fig|85874.4.peg.30"/>
<sequence length="331" mass="36489">MPGEPVLRVCNLTTHFYTRYGVVEAVNGISFTLEAGQTLVLVGESGSGKTATALSLLGLIEPPGVIAAGEVWLNGCNLLELPKKQLRQIRGREISLVFQDPMTSLNPVLTIGSQLYETIIAHERISRTEARRKARELLARVGLPEPERLMRLYPFQLSGGMRQRVMIAIALALRPRILIADEPTTALDVTVQAQILSELRRLQREFNTAIILITHDLGIVAEMAEEVAVMYAGSLVEQGPALEVFENPRHPYTRALLRSVPCLGQKEKLVPIQGHPPSLLNLPDRCAFLPRCPEAGTECFGRKPRLQAVASGHLVACYRVVVEKMRGVRLA</sequence>
<dbReference type="SUPFAM" id="SSF52540">
    <property type="entry name" value="P-loop containing nucleoside triphosphate hydrolases"/>
    <property type="match status" value="1"/>
</dbReference>
<dbReference type="InterPro" id="IPR003593">
    <property type="entry name" value="AAA+_ATPase"/>
</dbReference>
<keyword evidence="5" id="KW-0547">Nucleotide-binding</keyword>
<keyword evidence="3" id="KW-0813">Transport</keyword>
<evidence type="ECO:0000313" key="9">
    <source>
        <dbReference type="EMBL" id="KUK36599.1"/>
    </source>
</evidence>
<dbReference type="GO" id="GO:0005524">
    <property type="term" value="F:ATP binding"/>
    <property type="evidence" value="ECO:0007669"/>
    <property type="project" value="UniProtKB-KW"/>
</dbReference>
<dbReference type="PANTHER" id="PTHR43297:SF2">
    <property type="entry name" value="DIPEPTIDE TRANSPORT ATP-BINDING PROTEIN DPPD"/>
    <property type="match status" value="1"/>
</dbReference>
<reference evidence="10" key="1">
    <citation type="journal article" date="2015" name="MBio">
        <title>Genome-Resolved Metagenomic Analysis Reveals Roles for Candidate Phyla and Other Microbial Community Members in Biogeochemical Transformations in Oil Reservoirs.</title>
        <authorList>
            <person name="Hu P."/>
            <person name="Tom L."/>
            <person name="Singh A."/>
            <person name="Thomas B.C."/>
            <person name="Baker B.J."/>
            <person name="Piceno Y.M."/>
            <person name="Andersen G.L."/>
            <person name="Banfield J.F."/>
        </authorList>
    </citation>
    <scope>NUCLEOTIDE SEQUENCE [LARGE SCALE GENOMIC DNA]</scope>
</reference>
<comment type="subcellular location">
    <subcellularLocation>
        <location evidence="1">Cell membrane</location>
        <topology evidence="1">Peripheral membrane protein</topology>
    </subcellularLocation>
</comment>
<accession>A0A101FGI3</accession>
<dbReference type="PROSITE" id="PS00211">
    <property type="entry name" value="ABC_TRANSPORTER_1"/>
    <property type="match status" value="1"/>
</dbReference>